<reference evidence="5 6" key="1">
    <citation type="journal article" date="2019" name="ISME J.">
        <title>Isolation and characterization of a thermophilic sulfur- and iron-reducing thaumarchaeote from a terrestrial acidic hot spring.</title>
        <authorList>
            <person name="Kato S."/>
            <person name="Itoh T."/>
            <person name="Yuki M."/>
            <person name="Nagamori M."/>
            <person name="Ohnishi M."/>
            <person name="Uematsu K."/>
            <person name="Suzuki K."/>
            <person name="Takashina T."/>
            <person name="Ohkuma M."/>
        </authorList>
    </citation>
    <scope>NUCLEOTIDE SEQUENCE [LARGE SCALE GENOMIC DNA]</scope>
    <source>
        <strain evidence="5 6">NAS-02</strain>
    </source>
</reference>
<dbReference type="PANTHER" id="PTHR43067:SF3">
    <property type="entry name" value="MALTOSE ABC TRANSPORTER, ATP-BINDING PROTEIN"/>
    <property type="match status" value="1"/>
</dbReference>
<dbReference type="SUPFAM" id="SSF52540">
    <property type="entry name" value="P-loop containing nucleoside triphosphate hydrolases"/>
    <property type="match status" value="1"/>
</dbReference>
<dbReference type="InterPro" id="IPR003439">
    <property type="entry name" value="ABC_transporter-like_ATP-bd"/>
</dbReference>
<evidence type="ECO:0000256" key="2">
    <source>
        <dbReference type="ARBA" id="ARBA00022741"/>
    </source>
</evidence>
<feature type="domain" description="ABC transporter" evidence="4">
    <location>
        <begin position="6"/>
        <end position="254"/>
    </location>
</feature>
<accession>A0A4P2VPZ2</accession>
<dbReference type="Proteomes" id="UP000509448">
    <property type="component" value="Chromosome"/>
</dbReference>
<evidence type="ECO:0000256" key="3">
    <source>
        <dbReference type="ARBA" id="ARBA00022840"/>
    </source>
</evidence>
<dbReference type="CDD" id="cd03257">
    <property type="entry name" value="ABC_NikE_OppD_transporters"/>
    <property type="match status" value="1"/>
</dbReference>
<dbReference type="RefSeq" id="WP_174449073.1">
    <property type="nucleotide sequence ID" value="NZ_AP018732.1"/>
</dbReference>
<evidence type="ECO:0000313" key="5">
    <source>
        <dbReference type="EMBL" id="BBE42895.1"/>
    </source>
</evidence>
<evidence type="ECO:0000256" key="1">
    <source>
        <dbReference type="ARBA" id="ARBA00022448"/>
    </source>
</evidence>
<dbReference type="GO" id="GO:0016887">
    <property type="term" value="F:ATP hydrolysis activity"/>
    <property type="evidence" value="ECO:0007669"/>
    <property type="project" value="InterPro"/>
</dbReference>
<dbReference type="Pfam" id="PF00005">
    <property type="entry name" value="ABC_tran"/>
    <property type="match status" value="1"/>
</dbReference>
<dbReference type="PROSITE" id="PS50893">
    <property type="entry name" value="ABC_TRANSPORTER_2"/>
    <property type="match status" value="1"/>
</dbReference>
<name>A0A4P2VPZ2_9ARCH</name>
<dbReference type="InterPro" id="IPR027417">
    <property type="entry name" value="P-loop_NTPase"/>
</dbReference>
<dbReference type="InterPro" id="IPR013563">
    <property type="entry name" value="Oligopep_ABC_C"/>
</dbReference>
<dbReference type="GeneID" id="55585325"/>
<protein>
    <submittedName>
        <fullName evidence="5">Oligopeptide transport ATP-binding protein OppD</fullName>
    </submittedName>
</protein>
<dbReference type="GO" id="GO:0015833">
    <property type="term" value="P:peptide transport"/>
    <property type="evidence" value="ECO:0007669"/>
    <property type="project" value="InterPro"/>
</dbReference>
<dbReference type="NCBIfam" id="TIGR01727">
    <property type="entry name" value="oligo_HPY"/>
    <property type="match status" value="1"/>
</dbReference>
<dbReference type="SMART" id="SM00382">
    <property type="entry name" value="AAA"/>
    <property type="match status" value="1"/>
</dbReference>
<dbReference type="PROSITE" id="PS00211">
    <property type="entry name" value="ABC_TRANSPORTER_1"/>
    <property type="match status" value="1"/>
</dbReference>
<dbReference type="KEGG" id="ccai:NAS2_1515"/>
<dbReference type="InterPro" id="IPR003593">
    <property type="entry name" value="AAA+_ATPase"/>
</dbReference>
<dbReference type="Gene3D" id="3.40.50.300">
    <property type="entry name" value="P-loop containing nucleotide triphosphate hydrolases"/>
    <property type="match status" value="1"/>
</dbReference>
<dbReference type="EMBL" id="AP018732">
    <property type="protein sequence ID" value="BBE42895.1"/>
    <property type="molecule type" value="Genomic_DNA"/>
</dbReference>
<sequence length="318" mass="35317">MADIILRVEDLNMYYRTKEGNVRAVQDVGFEVSKGETVGVAGESGSGKSSLALTILRLLPNYSVVERGRILLDGEDVLSMDEEELRRIRWTKMSFVPQASMNALNPVFTIGDQIAEAVLTHRDVSKGEAMEMAGSILDVVGVGRNRLNSYPHELSGGQRQRVAIAMALVNNPKFVVLDEPTTALDVMVQAQILKLLEELRSKYDMGMLLITHDLSIIAELADKVIIYYGGRIAEMAPSVELYGNPLHPYTQALLKAFPDIRAKRQRFSFLPGSPPNLANPPPGCPFHPRCPYAFDRCRTEVPGLREVKPGHWVACHLY</sequence>
<gene>
    <name evidence="5" type="ORF">NAS2_1515</name>
</gene>
<dbReference type="PANTHER" id="PTHR43067">
    <property type="entry name" value="OLIGOPEPTIDE/DIPEPTIDE ABC TRANSPORTER, ATPASE SUBUNIT"/>
    <property type="match status" value="1"/>
</dbReference>
<keyword evidence="6" id="KW-1185">Reference proteome</keyword>
<evidence type="ECO:0000313" key="6">
    <source>
        <dbReference type="Proteomes" id="UP000509448"/>
    </source>
</evidence>
<dbReference type="AlphaFoldDB" id="A0A4P2VPZ2"/>
<keyword evidence="2" id="KW-0547">Nucleotide-binding</keyword>
<dbReference type="GO" id="GO:0005524">
    <property type="term" value="F:ATP binding"/>
    <property type="evidence" value="ECO:0007669"/>
    <property type="project" value="UniProtKB-KW"/>
</dbReference>
<keyword evidence="3 5" id="KW-0067">ATP-binding</keyword>
<dbReference type="OrthoDB" id="18209at2157"/>
<evidence type="ECO:0000259" key="4">
    <source>
        <dbReference type="PROSITE" id="PS50893"/>
    </source>
</evidence>
<dbReference type="FunFam" id="3.40.50.300:FF:000016">
    <property type="entry name" value="Oligopeptide ABC transporter ATP-binding component"/>
    <property type="match status" value="1"/>
</dbReference>
<keyword evidence="1" id="KW-0813">Transport</keyword>
<organism evidence="5 6">
    <name type="scientific">Conexivisphaera calida</name>
    <dbReference type="NCBI Taxonomy" id="1874277"/>
    <lineage>
        <taxon>Archaea</taxon>
        <taxon>Nitrososphaerota</taxon>
        <taxon>Conexivisphaeria</taxon>
        <taxon>Conexivisphaerales</taxon>
        <taxon>Conexivisphaeraceae</taxon>
        <taxon>Conexivisphaera</taxon>
    </lineage>
</organism>
<dbReference type="InterPro" id="IPR017871">
    <property type="entry name" value="ABC_transporter-like_CS"/>
</dbReference>
<dbReference type="Pfam" id="PF08352">
    <property type="entry name" value="oligo_HPY"/>
    <property type="match status" value="1"/>
</dbReference>
<proteinExistence type="predicted"/>